<gene>
    <name evidence="2" type="ORF">MRX98_12655</name>
</gene>
<name>A0AA41RA16_9BACT</name>
<evidence type="ECO:0000259" key="1">
    <source>
        <dbReference type="Pfam" id="PF19266"/>
    </source>
</evidence>
<accession>A0AA41RA16</accession>
<evidence type="ECO:0000313" key="3">
    <source>
        <dbReference type="Proteomes" id="UP001165427"/>
    </source>
</evidence>
<dbReference type="AlphaFoldDB" id="A0AA41RA16"/>
<dbReference type="RefSeq" id="WP_246909058.1">
    <property type="nucleotide sequence ID" value="NZ_JALJRB010000013.1"/>
</dbReference>
<keyword evidence="3" id="KW-1185">Reference proteome</keyword>
<organism evidence="2 3">
    <name type="scientific">Desulfatitalea alkaliphila</name>
    <dbReference type="NCBI Taxonomy" id="2929485"/>
    <lineage>
        <taxon>Bacteria</taxon>
        <taxon>Pseudomonadati</taxon>
        <taxon>Thermodesulfobacteriota</taxon>
        <taxon>Desulfobacteria</taxon>
        <taxon>Desulfobacterales</taxon>
        <taxon>Desulfosarcinaceae</taxon>
        <taxon>Desulfatitalea</taxon>
    </lineage>
</organism>
<dbReference type="EMBL" id="JALJRB010000013">
    <property type="protein sequence ID" value="MCJ8501428.1"/>
    <property type="molecule type" value="Genomic_DNA"/>
</dbReference>
<proteinExistence type="predicted"/>
<feature type="domain" description="Contractile injection system tube protein N-terminal" evidence="1">
    <location>
        <begin position="18"/>
        <end position="149"/>
    </location>
</feature>
<protein>
    <submittedName>
        <fullName evidence="2">Phage tail protein</fullName>
    </submittedName>
</protein>
<dbReference type="InterPro" id="IPR045361">
    <property type="entry name" value="CIS_tube_prot_N"/>
</dbReference>
<reference evidence="2" key="1">
    <citation type="submission" date="2022-04" db="EMBL/GenBank/DDBJ databases">
        <title>Desulfatitalea alkaliphila sp. nov., a novel anaerobic sulfate-reducing bacterium isolated from terrestrial mud volcano, Taman Peninsula, Russia.</title>
        <authorList>
            <person name="Khomyakova M.A."/>
            <person name="Merkel A.Y."/>
            <person name="Slobodkin A.I."/>
        </authorList>
    </citation>
    <scope>NUCLEOTIDE SEQUENCE</scope>
    <source>
        <strain evidence="2">M08but</strain>
    </source>
</reference>
<evidence type="ECO:0000313" key="2">
    <source>
        <dbReference type="EMBL" id="MCJ8501428.1"/>
    </source>
</evidence>
<dbReference type="Pfam" id="PF19266">
    <property type="entry name" value="CIS_tube"/>
    <property type="match status" value="1"/>
</dbReference>
<dbReference type="Proteomes" id="UP001165427">
    <property type="component" value="Unassembled WGS sequence"/>
</dbReference>
<sequence>MMAWDRQPIKGYLVDADTGERLEFQYNPNNISDEKSTSYASIKIPGMSHPRYQYVAGEPRRITFKIELFKGPVKQKVDWLRSLQYPEHAGSMLKNAPHRVILIFGDLYPGVTCIVRQVKARFFGLFDQTNLAPQRAEVDISLEEYVDQSVSWSEVRS</sequence>
<comment type="caution">
    <text evidence="2">The sequence shown here is derived from an EMBL/GenBank/DDBJ whole genome shotgun (WGS) entry which is preliminary data.</text>
</comment>